<dbReference type="EMBL" id="JBHUIP010000016">
    <property type="protein sequence ID" value="MFD2265199.1"/>
    <property type="molecule type" value="Genomic_DNA"/>
</dbReference>
<keyword evidence="2" id="KW-0560">Oxidoreductase</keyword>
<dbReference type="Pfam" id="PF01408">
    <property type="entry name" value="GFO_IDH_MocA"/>
    <property type="match status" value="1"/>
</dbReference>
<name>A0ABW5DZI2_9PROT</name>
<feature type="domain" description="Gfo/Idh/MocA-like oxidoreductase N-terminal" evidence="3">
    <location>
        <begin position="5"/>
        <end position="119"/>
    </location>
</feature>
<keyword evidence="6" id="KW-1185">Reference proteome</keyword>
<feature type="domain" description="Gfo/Idh/MocA-like oxidoreductase C-terminal" evidence="4">
    <location>
        <begin position="134"/>
        <end position="340"/>
    </location>
</feature>
<dbReference type="InterPro" id="IPR036291">
    <property type="entry name" value="NAD(P)-bd_dom_sf"/>
</dbReference>
<dbReference type="Proteomes" id="UP001597295">
    <property type="component" value="Unassembled WGS sequence"/>
</dbReference>
<dbReference type="Gene3D" id="3.30.360.10">
    <property type="entry name" value="Dihydrodipicolinate Reductase, domain 2"/>
    <property type="match status" value="1"/>
</dbReference>
<dbReference type="SUPFAM" id="SSF51735">
    <property type="entry name" value="NAD(P)-binding Rossmann-fold domains"/>
    <property type="match status" value="1"/>
</dbReference>
<dbReference type="PANTHER" id="PTHR43708:SF5">
    <property type="entry name" value="CONSERVED EXPRESSED OXIDOREDUCTASE (EUROFUNG)-RELATED"/>
    <property type="match status" value="1"/>
</dbReference>
<comment type="similarity">
    <text evidence="1">Belongs to the Gfo/Idh/MocA family.</text>
</comment>
<dbReference type="NCBIfam" id="NF008607">
    <property type="entry name" value="PRK11579.1"/>
    <property type="match status" value="1"/>
</dbReference>
<dbReference type="InterPro" id="IPR000683">
    <property type="entry name" value="Gfo/Idh/MocA-like_OxRdtase_N"/>
</dbReference>
<evidence type="ECO:0000259" key="4">
    <source>
        <dbReference type="Pfam" id="PF02894"/>
    </source>
</evidence>
<reference evidence="6" key="1">
    <citation type="journal article" date="2019" name="Int. J. Syst. Evol. Microbiol.">
        <title>The Global Catalogue of Microorganisms (GCM) 10K type strain sequencing project: providing services to taxonomists for standard genome sequencing and annotation.</title>
        <authorList>
            <consortium name="The Broad Institute Genomics Platform"/>
            <consortium name="The Broad Institute Genome Sequencing Center for Infectious Disease"/>
            <person name="Wu L."/>
            <person name="Ma J."/>
        </authorList>
    </citation>
    <scope>NUCLEOTIDE SEQUENCE [LARGE SCALE GENOMIC DNA]</scope>
    <source>
        <strain evidence="6">CGMCC 1.19062</strain>
    </source>
</reference>
<evidence type="ECO:0000259" key="3">
    <source>
        <dbReference type="Pfam" id="PF01408"/>
    </source>
</evidence>
<gene>
    <name evidence="5" type="ORF">ACFSM5_20015</name>
</gene>
<dbReference type="InterPro" id="IPR051317">
    <property type="entry name" value="Gfo/Idh/MocA_oxidoreduct"/>
</dbReference>
<comment type="caution">
    <text evidence="5">The sequence shown here is derived from an EMBL/GenBank/DDBJ whole genome shotgun (WGS) entry which is preliminary data.</text>
</comment>
<dbReference type="PANTHER" id="PTHR43708">
    <property type="entry name" value="CONSERVED EXPRESSED OXIDOREDUCTASE (EUROFUNG)"/>
    <property type="match status" value="1"/>
</dbReference>
<dbReference type="InterPro" id="IPR004104">
    <property type="entry name" value="Gfo/Idh/MocA-like_OxRdtase_C"/>
</dbReference>
<sequence>MSEPLNVALVGYGFVGKTTHAPLIEAVPGLNLHTIVSSKGAAVTQERPGVRVVADLAEALDDAIDLVVIATPNDLHAPQAHAALDAGKHVVVDKPFTLSLAEAQAVMGHGQRAGKLVSVFQNRRLDSDFMTLRHLVQTGKLGAVAEFHSHYDRWRPTVRDRWREHAGPGTGIWVDLGAHLADQALQLFGVPDAVYGEISNRRPGSVTTDYFHMLLRYQEVRVILHGSSLAQANGLRYIAHGSKASYVKYGIDAQEDMLKAGQKPGDEGWGDDPIPGELIVSENDWPQVIDRPVVRGEYRAYYAAMRDAILGKGPPPVTPREALDLMKLLDLGIASSNARRELLWNEVP</sequence>
<dbReference type="RefSeq" id="WP_379878371.1">
    <property type="nucleotide sequence ID" value="NZ_JBHUIP010000016.1"/>
</dbReference>
<accession>A0ABW5DZI2</accession>
<evidence type="ECO:0000256" key="1">
    <source>
        <dbReference type="ARBA" id="ARBA00010928"/>
    </source>
</evidence>
<evidence type="ECO:0000313" key="5">
    <source>
        <dbReference type="EMBL" id="MFD2265199.1"/>
    </source>
</evidence>
<protein>
    <submittedName>
        <fullName evidence="5">Oxidoreductase</fullName>
    </submittedName>
</protein>
<evidence type="ECO:0000313" key="6">
    <source>
        <dbReference type="Proteomes" id="UP001597295"/>
    </source>
</evidence>
<evidence type="ECO:0000256" key="2">
    <source>
        <dbReference type="ARBA" id="ARBA00023002"/>
    </source>
</evidence>
<dbReference type="SUPFAM" id="SSF55347">
    <property type="entry name" value="Glyceraldehyde-3-phosphate dehydrogenase-like, C-terminal domain"/>
    <property type="match status" value="1"/>
</dbReference>
<dbReference type="Gene3D" id="3.40.50.720">
    <property type="entry name" value="NAD(P)-binding Rossmann-like Domain"/>
    <property type="match status" value="1"/>
</dbReference>
<organism evidence="5 6">
    <name type="scientific">Lacibacterium aquatile</name>
    <dbReference type="NCBI Taxonomy" id="1168082"/>
    <lineage>
        <taxon>Bacteria</taxon>
        <taxon>Pseudomonadati</taxon>
        <taxon>Pseudomonadota</taxon>
        <taxon>Alphaproteobacteria</taxon>
        <taxon>Rhodospirillales</taxon>
        <taxon>Rhodospirillaceae</taxon>
    </lineage>
</organism>
<proteinExistence type="inferred from homology"/>
<dbReference type="Pfam" id="PF02894">
    <property type="entry name" value="GFO_IDH_MocA_C"/>
    <property type="match status" value="1"/>
</dbReference>